<evidence type="ECO:0000313" key="8">
    <source>
        <dbReference type="Proteomes" id="UP000030533"/>
    </source>
</evidence>
<gene>
    <name evidence="7" type="ORF">EU98_1878</name>
</gene>
<dbReference type="InterPro" id="IPR002797">
    <property type="entry name" value="Polysacc_synth"/>
</dbReference>
<name>A0A0A2AFG5_PROMR</name>
<dbReference type="STRING" id="167548.EU98_1878"/>
<accession>A0A0A2AFG5</accession>
<keyword evidence="3 6" id="KW-0812">Transmembrane</keyword>
<evidence type="ECO:0000256" key="2">
    <source>
        <dbReference type="ARBA" id="ARBA00022475"/>
    </source>
</evidence>
<keyword evidence="2" id="KW-1003">Cell membrane</keyword>
<dbReference type="Proteomes" id="UP000030533">
    <property type="component" value="Unassembled WGS sequence"/>
</dbReference>
<evidence type="ECO:0000256" key="3">
    <source>
        <dbReference type="ARBA" id="ARBA00022692"/>
    </source>
</evidence>
<sequence length="432" mass="50264">MSDLKINFKKYREIIKSLSSNKNITINTISLFIIYGFNFLISLLVLPHLIKNYGIAKWGEVVFLQLVLNYLIWTIDWSFHQYSSKFVSIYSNNYKELKNIFRETWTAQFILTISSISICFFLLFYLGKESLFWPFCLILIGNFLQPYWFINGLEKIYESALLQLFHKFFFASLTISFINNFSEINTYFLFYGLSFCLTGIFYQLRLSNKYKNLIGLISFKKGFRTIKKSSGLFLSSILGSLINSSLPLLIGSLLGPINLGMYNIADRIKGISVQLSHPLSHSIFPRMTKEYHQNKNKGNKLLKYFLVLFLSITIVSFLFLNIYIKEVVSYFTNEDILKIISVLRILLFSFVINVIEEIMVNQYMIPNGMYKEINKLRTLIVSSIILTGFPSIYYFGILGAAYSNLIAESVGLIYVITKYNKTKKQPYKKEIF</sequence>
<feature type="transmembrane region" description="Helical" evidence="6">
    <location>
        <begin position="62"/>
        <end position="79"/>
    </location>
</feature>
<dbReference type="EMBL" id="JNAO01000013">
    <property type="protein sequence ID" value="KGG00346.1"/>
    <property type="molecule type" value="Genomic_DNA"/>
</dbReference>
<protein>
    <submittedName>
        <fullName evidence="7">Membrane protein involved in the export of O-antigen</fullName>
    </submittedName>
</protein>
<feature type="transmembrane region" description="Helical" evidence="6">
    <location>
        <begin position="24"/>
        <end position="50"/>
    </location>
</feature>
<keyword evidence="5 6" id="KW-0472">Membrane</keyword>
<feature type="transmembrane region" description="Helical" evidence="6">
    <location>
        <begin position="161"/>
        <end position="178"/>
    </location>
</feature>
<dbReference type="eggNOG" id="COG2244">
    <property type="taxonomic scope" value="Bacteria"/>
</dbReference>
<evidence type="ECO:0000256" key="4">
    <source>
        <dbReference type="ARBA" id="ARBA00022989"/>
    </source>
</evidence>
<dbReference type="InterPro" id="IPR050833">
    <property type="entry name" value="Poly_Biosynth_Transport"/>
</dbReference>
<comment type="caution">
    <text evidence="7">The sequence shown here is derived from an EMBL/GenBank/DDBJ whole genome shotgun (WGS) entry which is preliminary data.</text>
</comment>
<feature type="transmembrane region" description="Helical" evidence="6">
    <location>
        <begin position="105"/>
        <end position="125"/>
    </location>
</feature>
<keyword evidence="4 6" id="KW-1133">Transmembrane helix</keyword>
<reference evidence="8" key="1">
    <citation type="journal article" date="2014" name="Sci. Data">
        <title>Genomes of diverse isolates of the marine cyanobacterium Prochlorococcus.</title>
        <authorList>
            <person name="Biller S."/>
            <person name="Berube P."/>
            <person name="Thompson J."/>
            <person name="Kelly L."/>
            <person name="Roggensack S."/>
            <person name="Awad L."/>
            <person name="Roache-Johnson K."/>
            <person name="Ding H."/>
            <person name="Giovannoni S.J."/>
            <person name="Moore L.R."/>
            <person name="Chisholm S.W."/>
        </authorList>
    </citation>
    <scope>NUCLEOTIDE SEQUENCE [LARGE SCALE GENOMIC DNA]</scope>
    <source>
        <strain evidence="8">MIT 9314</strain>
    </source>
</reference>
<evidence type="ECO:0000256" key="1">
    <source>
        <dbReference type="ARBA" id="ARBA00004651"/>
    </source>
</evidence>
<feature type="transmembrane region" description="Helical" evidence="6">
    <location>
        <begin position="131"/>
        <end position="149"/>
    </location>
</feature>
<organism evidence="7 8">
    <name type="scientific">Prochlorococcus marinus str. MIT 9314</name>
    <dbReference type="NCBI Taxonomy" id="167548"/>
    <lineage>
        <taxon>Bacteria</taxon>
        <taxon>Bacillati</taxon>
        <taxon>Cyanobacteriota</taxon>
        <taxon>Cyanophyceae</taxon>
        <taxon>Synechococcales</taxon>
        <taxon>Prochlorococcaceae</taxon>
        <taxon>Prochlorococcus</taxon>
    </lineage>
</organism>
<dbReference type="RefSeq" id="WP_032516495.1">
    <property type="nucleotide sequence ID" value="NZ_JNAO01000013.1"/>
</dbReference>
<feature type="transmembrane region" description="Helical" evidence="6">
    <location>
        <begin position="376"/>
        <end position="395"/>
    </location>
</feature>
<dbReference type="PANTHER" id="PTHR30250">
    <property type="entry name" value="PST FAMILY PREDICTED COLANIC ACID TRANSPORTER"/>
    <property type="match status" value="1"/>
</dbReference>
<feature type="transmembrane region" description="Helical" evidence="6">
    <location>
        <begin position="184"/>
        <end position="204"/>
    </location>
</feature>
<evidence type="ECO:0000256" key="5">
    <source>
        <dbReference type="ARBA" id="ARBA00023136"/>
    </source>
</evidence>
<feature type="transmembrane region" description="Helical" evidence="6">
    <location>
        <begin position="336"/>
        <end position="355"/>
    </location>
</feature>
<evidence type="ECO:0000313" key="7">
    <source>
        <dbReference type="EMBL" id="KGG00346.1"/>
    </source>
</evidence>
<feature type="transmembrane region" description="Helical" evidence="6">
    <location>
        <begin position="248"/>
        <end position="265"/>
    </location>
</feature>
<comment type="subcellular location">
    <subcellularLocation>
        <location evidence="1">Cell membrane</location>
        <topology evidence="1">Multi-pass membrane protein</topology>
    </subcellularLocation>
</comment>
<evidence type="ECO:0000256" key="6">
    <source>
        <dbReference type="SAM" id="Phobius"/>
    </source>
</evidence>
<dbReference type="AlphaFoldDB" id="A0A0A2AFG5"/>
<dbReference type="Pfam" id="PF01943">
    <property type="entry name" value="Polysacc_synt"/>
    <property type="match status" value="1"/>
</dbReference>
<dbReference type="PANTHER" id="PTHR30250:SF11">
    <property type="entry name" value="O-ANTIGEN TRANSPORTER-RELATED"/>
    <property type="match status" value="1"/>
</dbReference>
<proteinExistence type="predicted"/>
<feature type="transmembrane region" description="Helical" evidence="6">
    <location>
        <begin position="301"/>
        <end position="324"/>
    </location>
</feature>
<dbReference type="GO" id="GO:0005886">
    <property type="term" value="C:plasma membrane"/>
    <property type="evidence" value="ECO:0007669"/>
    <property type="project" value="UniProtKB-SubCell"/>
</dbReference>